<dbReference type="Proteomes" id="UP000460298">
    <property type="component" value="Unassembled WGS sequence"/>
</dbReference>
<sequence>MRNNYRDDIIRYAHILRATLEKSESTTSHLFISGIYHASGIDPLNLLPQSEFASGSRRGLIDYVYMSPASTDLHAFIELKKYNSIIRESDHMKQVLTYLKASFPPDLLKLKREDNWRLGILTDLRTTYLYLRKRQWGSTSQVYSLPRWTTNELSELPNFFKELGILLNLPNGKLCSKFFWEDIRNRFQILSLALLDDASQLFRLGYGLWLKELGSAGGRGWPGRFRDTFAAACDSSKHTSSIAFPEVDAIKWAFNAREVRREVKNHFQRSYDVDFGKGNDPLVFKKKFPSNI</sequence>
<gene>
    <name evidence="1" type="ORF">F9K24_13450</name>
</gene>
<dbReference type="EMBL" id="WBUI01000013">
    <property type="protein sequence ID" value="KAB2931597.1"/>
    <property type="molecule type" value="Genomic_DNA"/>
</dbReference>
<name>A0A833M0Z4_9LEPT</name>
<evidence type="ECO:0000313" key="1">
    <source>
        <dbReference type="EMBL" id="KAB2931597.1"/>
    </source>
</evidence>
<reference evidence="1 2" key="1">
    <citation type="submission" date="2019-10" db="EMBL/GenBank/DDBJ databases">
        <title>Extracellular Electron Transfer in a Candidatus Methanoperedens spp. Enrichment Culture.</title>
        <authorList>
            <person name="Berger S."/>
            <person name="Rangel Shaw D."/>
            <person name="Berben T."/>
            <person name="In 'T Zandt M."/>
            <person name="Frank J."/>
            <person name="Reimann J."/>
            <person name="Jetten M.S.M."/>
            <person name="Welte C.U."/>
        </authorList>
    </citation>
    <scope>NUCLEOTIDE SEQUENCE [LARGE SCALE GENOMIC DNA]</scope>
    <source>
        <strain evidence="1">SB12</strain>
    </source>
</reference>
<accession>A0A833M0Z4</accession>
<evidence type="ECO:0000313" key="2">
    <source>
        <dbReference type="Proteomes" id="UP000460298"/>
    </source>
</evidence>
<protein>
    <submittedName>
        <fullName evidence="1">Uncharacterized protein</fullName>
    </submittedName>
</protein>
<comment type="caution">
    <text evidence="1">The sequence shown here is derived from an EMBL/GenBank/DDBJ whole genome shotgun (WGS) entry which is preliminary data.</text>
</comment>
<proteinExistence type="predicted"/>
<dbReference type="AlphaFoldDB" id="A0A833M0Z4"/>
<organism evidence="1 2">
    <name type="scientific">Leptonema illini</name>
    <dbReference type="NCBI Taxonomy" id="183"/>
    <lineage>
        <taxon>Bacteria</taxon>
        <taxon>Pseudomonadati</taxon>
        <taxon>Spirochaetota</taxon>
        <taxon>Spirochaetia</taxon>
        <taxon>Leptospirales</taxon>
        <taxon>Leptospiraceae</taxon>
        <taxon>Leptonema</taxon>
    </lineage>
</organism>